<dbReference type="CDD" id="cd22852">
    <property type="entry name" value="SMN_C"/>
    <property type="match status" value="1"/>
</dbReference>
<evidence type="ECO:0000259" key="2">
    <source>
        <dbReference type="Pfam" id="PF20636"/>
    </source>
</evidence>
<feature type="compositionally biased region" description="Polar residues" evidence="1">
    <location>
        <begin position="12"/>
        <end position="23"/>
    </location>
</feature>
<dbReference type="Pfam" id="PF20636">
    <property type="entry name" value="SMN_G2-BD"/>
    <property type="match status" value="1"/>
</dbReference>
<feature type="compositionally biased region" description="Acidic residues" evidence="1">
    <location>
        <begin position="279"/>
        <end position="288"/>
    </location>
</feature>
<sequence>MRPIISYDDITTPISPEQGSSAQIGHHLPPSHQRPTKRRRSNQKVTAHKRQIKHWDDPSRSTSIDNHDVVSEGVAVSQVSGNEAMQVGGHTSRAEEKQQEREEETMSRELTHEEIWDDSALIDAWNSATAEYEEFHGKRKKWKEEPIKKSPLWYNVPPTSKPKPHSTAQNGTENGHHGISEEDSEPLNFDTFVPSHDPSLAQTALAAGVPRVDDFVYNLPDPSGPMVSQDEAFQRALSSMYWGGYWTAVYHCQRQMASTSQITKAEGEEGVDSSVPEGEQGDDADSEDLIPTQR</sequence>
<dbReference type="EMBL" id="JANAWD010000104">
    <property type="protein sequence ID" value="KAJ3487005.1"/>
    <property type="molecule type" value="Genomic_DNA"/>
</dbReference>
<comment type="caution">
    <text evidence="3">The sequence shown here is derived from an EMBL/GenBank/DDBJ whole genome shotgun (WGS) entry which is preliminary data.</text>
</comment>
<dbReference type="InterPro" id="IPR049481">
    <property type="entry name" value="SMN_G2-BD"/>
</dbReference>
<keyword evidence="4" id="KW-1185">Reference proteome</keyword>
<reference evidence="3" key="1">
    <citation type="submission" date="2022-07" db="EMBL/GenBank/DDBJ databases">
        <title>Genome Sequence of Physisporinus lineatus.</title>
        <authorList>
            <person name="Buettner E."/>
        </authorList>
    </citation>
    <scope>NUCLEOTIDE SEQUENCE</scope>
    <source>
        <strain evidence="3">VT162</strain>
    </source>
</reference>
<evidence type="ECO:0000313" key="3">
    <source>
        <dbReference type="EMBL" id="KAJ3487005.1"/>
    </source>
</evidence>
<feature type="region of interest" description="Disordered" evidence="1">
    <location>
        <begin position="1"/>
        <end position="109"/>
    </location>
</feature>
<evidence type="ECO:0000256" key="1">
    <source>
        <dbReference type="SAM" id="MobiDB-lite"/>
    </source>
</evidence>
<feature type="compositionally biased region" description="Basic and acidic residues" evidence="1">
    <location>
        <begin position="53"/>
        <end position="70"/>
    </location>
</feature>
<organism evidence="3 4">
    <name type="scientific">Meripilus lineatus</name>
    <dbReference type="NCBI Taxonomy" id="2056292"/>
    <lineage>
        <taxon>Eukaryota</taxon>
        <taxon>Fungi</taxon>
        <taxon>Dikarya</taxon>
        <taxon>Basidiomycota</taxon>
        <taxon>Agaricomycotina</taxon>
        <taxon>Agaricomycetes</taxon>
        <taxon>Polyporales</taxon>
        <taxon>Meripilaceae</taxon>
        <taxon>Meripilus</taxon>
    </lineage>
</organism>
<proteinExistence type="predicted"/>
<feature type="domain" description="Survival Motor Neuron Gemin2-binding" evidence="2">
    <location>
        <begin position="113"/>
        <end position="136"/>
    </location>
</feature>
<dbReference type="AlphaFoldDB" id="A0AAD5YKG9"/>
<feature type="compositionally biased region" description="Basic and acidic residues" evidence="1">
    <location>
        <begin position="92"/>
        <end position="109"/>
    </location>
</feature>
<feature type="region of interest" description="Disordered" evidence="1">
    <location>
        <begin position="153"/>
        <end position="183"/>
    </location>
</feature>
<dbReference type="InterPro" id="IPR047313">
    <property type="entry name" value="SMN_C"/>
</dbReference>
<accession>A0AAD5YKG9</accession>
<dbReference type="Proteomes" id="UP001212997">
    <property type="component" value="Unassembled WGS sequence"/>
</dbReference>
<feature type="region of interest" description="Disordered" evidence="1">
    <location>
        <begin position="257"/>
        <end position="294"/>
    </location>
</feature>
<protein>
    <recommendedName>
        <fullName evidence="2">Survival Motor Neuron Gemin2-binding domain-containing protein</fullName>
    </recommendedName>
</protein>
<dbReference type="CDD" id="cd22851">
    <property type="entry name" value="SMN_N"/>
    <property type="match status" value="1"/>
</dbReference>
<feature type="compositionally biased region" description="Basic residues" evidence="1">
    <location>
        <begin position="34"/>
        <end position="52"/>
    </location>
</feature>
<name>A0AAD5YKG9_9APHY</name>
<gene>
    <name evidence="3" type="ORF">NLI96_g3832</name>
</gene>
<evidence type="ECO:0000313" key="4">
    <source>
        <dbReference type="Proteomes" id="UP001212997"/>
    </source>
</evidence>